<proteinExistence type="predicted"/>
<dbReference type="AlphaFoldDB" id="A0A381UC47"/>
<evidence type="ECO:0008006" key="2">
    <source>
        <dbReference type="Google" id="ProtNLM"/>
    </source>
</evidence>
<dbReference type="Pfam" id="PF10050">
    <property type="entry name" value="DUF2284"/>
    <property type="match status" value="1"/>
</dbReference>
<reference evidence="1" key="1">
    <citation type="submission" date="2018-05" db="EMBL/GenBank/DDBJ databases">
        <authorList>
            <person name="Lanie J.A."/>
            <person name="Ng W.-L."/>
            <person name="Kazmierczak K.M."/>
            <person name="Andrzejewski T.M."/>
            <person name="Davidsen T.M."/>
            <person name="Wayne K.J."/>
            <person name="Tettelin H."/>
            <person name="Glass J.I."/>
            <person name="Rusch D."/>
            <person name="Podicherti R."/>
            <person name="Tsui H.-C.T."/>
            <person name="Winkler M.E."/>
        </authorList>
    </citation>
    <scope>NUCLEOTIDE SEQUENCE</scope>
</reference>
<dbReference type="EMBL" id="UINC01006075">
    <property type="protein sequence ID" value="SVA25311.1"/>
    <property type="molecule type" value="Genomic_DNA"/>
</dbReference>
<dbReference type="InterPro" id="IPR019271">
    <property type="entry name" value="DUF2284_metal-binding"/>
</dbReference>
<accession>A0A381UC47</accession>
<sequence length="179" mass="19957">MIPKNIKMMPENIRSNQELIQEALGLGCARAKVISTKAISLAHWVKLHCQFGCSKHGKLFTCPPFTPESEEMAEILEEYDQALLIYANHDTNVQEIVIHLETRFKQNGYQKAFALGAQPCKLCDPCTISTFCQYPEKARPTLQACGIDVNATVSNNGWADVIQHKPCSDSHPIGMILLN</sequence>
<name>A0A381UC47_9ZZZZ</name>
<gene>
    <name evidence="1" type="ORF">METZ01_LOCUS78165</name>
</gene>
<organism evidence="1">
    <name type="scientific">marine metagenome</name>
    <dbReference type="NCBI Taxonomy" id="408172"/>
    <lineage>
        <taxon>unclassified sequences</taxon>
        <taxon>metagenomes</taxon>
        <taxon>ecological metagenomes</taxon>
    </lineage>
</organism>
<evidence type="ECO:0000313" key="1">
    <source>
        <dbReference type="EMBL" id="SVA25311.1"/>
    </source>
</evidence>
<protein>
    <recommendedName>
        <fullName evidence="2">DUF2284 domain-containing protein</fullName>
    </recommendedName>
</protein>